<protein>
    <submittedName>
        <fullName evidence="2">Uncharacterized protein</fullName>
    </submittedName>
</protein>
<keyword evidence="1" id="KW-0732">Signal</keyword>
<dbReference type="Proteomes" id="UP000198406">
    <property type="component" value="Unassembled WGS sequence"/>
</dbReference>
<dbReference type="AlphaFoldDB" id="A0A1Z5JIH3"/>
<dbReference type="InParanoid" id="A0A1Z5JIH3"/>
<comment type="caution">
    <text evidence="2">The sequence shown here is derived from an EMBL/GenBank/DDBJ whole genome shotgun (WGS) entry which is preliminary data.</text>
</comment>
<feature type="signal peptide" evidence="1">
    <location>
        <begin position="1"/>
        <end position="24"/>
    </location>
</feature>
<organism evidence="2 3">
    <name type="scientific">Fistulifera solaris</name>
    <name type="common">Oleaginous diatom</name>
    <dbReference type="NCBI Taxonomy" id="1519565"/>
    <lineage>
        <taxon>Eukaryota</taxon>
        <taxon>Sar</taxon>
        <taxon>Stramenopiles</taxon>
        <taxon>Ochrophyta</taxon>
        <taxon>Bacillariophyta</taxon>
        <taxon>Bacillariophyceae</taxon>
        <taxon>Bacillariophycidae</taxon>
        <taxon>Naviculales</taxon>
        <taxon>Naviculaceae</taxon>
        <taxon>Fistulifera</taxon>
    </lineage>
</organism>
<gene>
    <name evidence="2" type="ORF">FisN_2Hh596</name>
</gene>
<evidence type="ECO:0000313" key="3">
    <source>
        <dbReference type="Proteomes" id="UP000198406"/>
    </source>
</evidence>
<keyword evidence="3" id="KW-1185">Reference proteome</keyword>
<name>A0A1Z5JIH3_FISSO</name>
<evidence type="ECO:0000313" key="2">
    <source>
        <dbReference type="EMBL" id="GAX13726.1"/>
    </source>
</evidence>
<feature type="chain" id="PRO_5013006790" evidence="1">
    <location>
        <begin position="25"/>
        <end position="291"/>
    </location>
</feature>
<evidence type="ECO:0000256" key="1">
    <source>
        <dbReference type="SAM" id="SignalP"/>
    </source>
</evidence>
<reference evidence="2 3" key="1">
    <citation type="journal article" date="2015" name="Plant Cell">
        <title>Oil accumulation by the oleaginous diatom Fistulifera solaris as revealed by the genome and transcriptome.</title>
        <authorList>
            <person name="Tanaka T."/>
            <person name="Maeda Y."/>
            <person name="Veluchamy A."/>
            <person name="Tanaka M."/>
            <person name="Abida H."/>
            <person name="Marechal E."/>
            <person name="Bowler C."/>
            <person name="Muto M."/>
            <person name="Sunaga Y."/>
            <person name="Tanaka M."/>
            <person name="Yoshino T."/>
            <person name="Taniguchi T."/>
            <person name="Fukuda Y."/>
            <person name="Nemoto M."/>
            <person name="Matsumoto M."/>
            <person name="Wong P.S."/>
            <person name="Aburatani S."/>
            <person name="Fujibuchi W."/>
        </authorList>
    </citation>
    <scope>NUCLEOTIDE SEQUENCE [LARGE SCALE GENOMIC DNA]</scope>
    <source>
        <strain evidence="2 3">JPCC DA0580</strain>
    </source>
</reference>
<proteinExistence type="predicted"/>
<dbReference type="EMBL" id="BDSP01000072">
    <property type="protein sequence ID" value="GAX13726.1"/>
    <property type="molecule type" value="Genomic_DNA"/>
</dbReference>
<sequence length="291" mass="34296">MCRRDRHTTTRSIYCCLIIALTWAADTRTANAQAQAQRTIHTYFGENDEYSQELLKYWEQSWQAVGWETAVLNTTHIQATILLQQYVSLPSLQKWIAMATRGGHYCHWDVFPLPHYKKQDNPTADAYFQFSYKFSNKANATIPVQSLSDTLVVHEVIAPTCMSGSQKAWQDMTNALYKHAQNETGFWTDALALLDLRDRVSFQRGVLQLDDSLMFFSSNHHYYSRQQDPCRNLQKHIQRKRKWAVQFNPATLQRSRYIPEEWRHPQHQLDVARSWFKDYKEKCSFNDLLFK</sequence>
<accession>A0A1Z5JIH3</accession>